<dbReference type="CDD" id="cd16332">
    <property type="entry name" value="Prp-like"/>
    <property type="match status" value="1"/>
</dbReference>
<evidence type="ECO:0000313" key="8">
    <source>
        <dbReference type="Proteomes" id="UP000036503"/>
    </source>
</evidence>
<dbReference type="PATRIC" id="fig|1122219.3.peg.707"/>
<keyword evidence="2" id="KW-0645">Protease</keyword>
<dbReference type="PANTHER" id="PTHR39178">
    <property type="entry name" value="HYPOTHETICAL RIBOSOME-ASSOCIATED PROTEIN"/>
    <property type="match status" value="1"/>
</dbReference>
<proteinExistence type="inferred from homology"/>
<dbReference type="GO" id="GO:0006508">
    <property type="term" value="P:proteolysis"/>
    <property type="evidence" value="ECO:0007669"/>
    <property type="project" value="UniProtKB-KW"/>
</dbReference>
<evidence type="ECO:0000256" key="3">
    <source>
        <dbReference type="ARBA" id="ARBA00022801"/>
    </source>
</evidence>
<dbReference type="STRING" id="39029.BSR42_04880"/>
<dbReference type="OrthoDB" id="48998at2"/>
<gene>
    <name evidence="7" type="ORF">AB840_06260</name>
</gene>
<dbReference type="EMBL" id="LEKT01000015">
    <property type="protein sequence ID" value="KMO86809.1"/>
    <property type="molecule type" value="Genomic_DNA"/>
</dbReference>
<dbReference type="PANTHER" id="PTHR39178:SF1">
    <property type="entry name" value="RIBOSOMAL-PROCESSING CYSTEINE PROTEASE PRP"/>
    <property type="match status" value="1"/>
</dbReference>
<evidence type="ECO:0000256" key="1">
    <source>
        <dbReference type="ARBA" id="ARBA00022517"/>
    </source>
</evidence>
<sequence>MIIIMLQHDKHHILNGFEISGHSGYDEAGSDIVCAAVSALAQTALLGLMKYVPDAVKYDMQDGFLSVHVDPCSDASPQIILETMKLGLEQIARQYESYVVFDS</sequence>
<protein>
    <recommendedName>
        <fullName evidence="6">Ribosomal processing cysteine protease Prp</fullName>
    </recommendedName>
</protein>
<dbReference type="InterPro" id="IPR007422">
    <property type="entry name" value="Peptidase_Prp"/>
</dbReference>
<keyword evidence="1" id="KW-0690">Ribosome biogenesis</keyword>
<evidence type="ECO:0000313" key="7">
    <source>
        <dbReference type="EMBL" id="KMO86809.1"/>
    </source>
</evidence>
<dbReference type="AlphaFoldDB" id="A0A0J6WW46"/>
<dbReference type="Gene3D" id="3.30.70.1490">
    <property type="entry name" value="Cysteine protease Prp"/>
    <property type="match status" value="1"/>
</dbReference>
<reference evidence="7 8" key="1">
    <citation type="submission" date="2015-06" db="EMBL/GenBank/DDBJ databases">
        <title>Draft genome sequence of beer spoilage bacterium Megasphaera cerevisiae type strain 20462.</title>
        <authorList>
            <person name="Kutumbaka K."/>
            <person name="Pasmowitz J."/>
            <person name="Mategko J."/>
            <person name="Reyes D."/>
            <person name="Friedrich A."/>
            <person name="Han S."/>
            <person name="Martens-Habbena W."/>
            <person name="Neal-McKinney J."/>
            <person name="Janagama H.K."/>
            <person name="Nadala C."/>
            <person name="Samadpour M."/>
        </authorList>
    </citation>
    <scope>NUCLEOTIDE SEQUENCE [LARGE SCALE GENOMIC DNA]</scope>
    <source>
        <strain evidence="7 8">DSM 20462</strain>
    </source>
</reference>
<dbReference type="Proteomes" id="UP000036503">
    <property type="component" value="Unassembled WGS sequence"/>
</dbReference>
<dbReference type="GO" id="GO:0008234">
    <property type="term" value="F:cysteine-type peptidase activity"/>
    <property type="evidence" value="ECO:0007669"/>
    <property type="project" value="UniProtKB-KW"/>
</dbReference>
<keyword evidence="3" id="KW-0378">Hydrolase</keyword>
<dbReference type="InterPro" id="IPR036764">
    <property type="entry name" value="Peptidase_Prp_sf"/>
</dbReference>
<dbReference type="SUPFAM" id="SSF118010">
    <property type="entry name" value="TM1457-like"/>
    <property type="match status" value="1"/>
</dbReference>
<evidence type="ECO:0000256" key="4">
    <source>
        <dbReference type="ARBA" id="ARBA00022807"/>
    </source>
</evidence>
<keyword evidence="8" id="KW-1185">Reference proteome</keyword>
<organism evidence="7 8">
    <name type="scientific">Megasphaera cerevisiae DSM 20462</name>
    <dbReference type="NCBI Taxonomy" id="1122219"/>
    <lineage>
        <taxon>Bacteria</taxon>
        <taxon>Bacillati</taxon>
        <taxon>Bacillota</taxon>
        <taxon>Negativicutes</taxon>
        <taxon>Veillonellales</taxon>
        <taxon>Veillonellaceae</taxon>
        <taxon>Megasphaera</taxon>
    </lineage>
</organism>
<comment type="caution">
    <text evidence="7">The sequence shown here is derived from an EMBL/GenBank/DDBJ whole genome shotgun (WGS) entry which is preliminary data.</text>
</comment>
<evidence type="ECO:0000256" key="5">
    <source>
        <dbReference type="ARBA" id="ARBA00044503"/>
    </source>
</evidence>
<dbReference type="GO" id="GO:0042254">
    <property type="term" value="P:ribosome biogenesis"/>
    <property type="evidence" value="ECO:0007669"/>
    <property type="project" value="UniProtKB-KW"/>
</dbReference>
<name>A0A0J6WW46_9FIRM</name>
<evidence type="ECO:0000256" key="6">
    <source>
        <dbReference type="ARBA" id="ARBA00044538"/>
    </source>
</evidence>
<dbReference type="Pfam" id="PF04327">
    <property type="entry name" value="Peptidase_Prp"/>
    <property type="match status" value="1"/>
</dbReference>
<accession>A0A0J6WW46</accession>
<comment type="similarity">
    <text evidence="5">Belongs to the Prp family.</text>
</comment>
<dbReference type="RefSeq" id="WP_048513978.1">
    <property type="nucleotide sequence ID" value="NZ_FUXD01000001.1"/>
</dbReference>
<dbReference type="InParanoid" id="A0A0J6WW46"/>
<keyword evidence="4" id="KW-0788">Thiol protease</keyword>
<evidence type="ECO:0000256" key="2">
    <source>
        <dbReference type="ARBA" id="ARBA00022670"/>
    </source>
</evidence>
<dbReference type="FunCoup" id="A0A0J6WW46">
    <property type="interactions" value="5"/>
</dbReference>